<dbReference type="InterPro" id="IPR000515">
    <property type="entry name" value="MetI-like"/>
</dbReference>
<keyword evidence="5 7" id="KW-1133">Transmembrane helix</keyword>
<keyword evidence="11" id="KW-1185">Reference proteome</keyword>
<feature type="transmembrane region" description="Helical" evidence="7">
    <location>
        <begin position="96"/>
        <end position="114"/>
    </location>
</feature>
<feature type="transmembrane region" description="Helical" evidence="7">
    <location>
        <begin position="280"/>
        <end position="298"/>
    </location>
</feature>
<evidence type="ECO:0000256" key="4">
    <source>
        <dbReference type="ARBA" id="ARBA00022692"/>
    </source>
</evidence>
<comment type="similarity">
    <text evidence="7">Belongs to the binding-protein-dependent transport system permease family.</text>
</comment>
<keyword evidence="3" id="KW-1003">Cell membrane</keyword>
<evidence type="ECO:0000256" key="7">
    <source>
        <dbReference type="RuleBase" id="RU363032"/>
    </source>
</evidence>
<dbReference type="Proteomes" id="UP000366065">
    <property type="component" value="Unassembled WGS sequence"/>
</dbReference>
<dbReference type="PANTHER" id="PTHR30151:SF16">
    <property type="entry name" value="ABC TRANSPORTER PERMEASE PROTEIN"/>
    <property type="match status" value="1"/>
</dbReference>
<reference evidence="10 11" key="1">
    <citation type="submission" date="2019-08" db="EMBL/GenBank/DDBJ databases">
        <authorList>
            <person name="Peeters C."/>
        </authorList>
    </citation>
    <scope>NUCLEOTIDE SEQUENCE [LARGE SCALE GENOMIC DNA]</scope>
    <source>
        <strain evidence="10 11">LMG 20602</strain>
    </source>
</reference>
<evidence type="ECO:0000313" key="10">
    <source>
        <dbReference type="EMBL" id="VVD64685.1"/>
    </source>
</evidence>
<dbReference type="Gene3D" id="1.10.3720.10">
    <property type="entry name" value="MetI-like"/>
    <property type="match status" value="1"/>
</dbReference>
<feature type="region of interest" description="Disordered" evidence="8">
    <location>
        <begin position="1"/>
        <end position="22"/>
    </location>
</feature>
<proteinExistence type="inferred from homology"/>
<dbReference type="SUPFAM" id="SSF161098">
    <property type="entry name" value="MetI-like"/>
    <property type="match status" value="1"/>
</dbReference>
<feature type="transmembrane region" description="Helical" evidence="7">
    <location>
        <begin position="121"/>
        <end position="139"/>
    </location>
</feature>
<evidence type="ECO:0000256" key="8">
    <source>
        <dbReference type="SAM" id="MobiDB-lite"/>
    </source>
</evidence>
<feature type="compositionally biased region" description="Low complexity" evidence="8">
    <location>
        <begin position="12"/>
        <end position="22"/>
    </location>
</feature>
<keyword evidence="4 7" id="KW-0812">Transmembrane</keyword>
<gene>
    <name evidence="10" type="ORF">PCA20602_00291</name>
</gene>
<protein>
    <submittedName>
        <fullName evidence="10">ABC transporter permease</fullName>
    </submittedName>
</protein>
<sequence>MNAIPSHPSQHASSSNTASASTASNARIEPVYRPEFVLEPVQAELSSIQRPLSTFETLYRLSWLRKTVILCVLAIIWEIYGRWLDNALLFPSFTDTVAAFASGLTSGVLLLRAAVSLKTLLIGYGIGIALAAVLTTVAISSKIGNDLLETLTAMFNPLPAIALLPLALIWFGLGNGSVIFVLVHSVLWAVALNTHSGFRGVSKTLRMVGQNYGLKRFALVQHVLIPAAFPSILTGLKVGWAFAWRTLIAAELVFGVSSGSGGLGWYIFENRNSLETANVFAGLFFVILIGLAVENLLFARIEKRTLHRWGMQH</sequence>
<feature type="transmembrane region" description="Helical" evidence="7">
    <location>
        <begin position="218"/>
        <end position="236"/>
    </location>
</feature>
<evidence type="ECO:0000256" key="5">
    <source>
        <dbReference type="ARBA" id="ARBA00022989"/>
    </source>
</evidence>
<feature type="transmembrane region" description="Helical" evidence="7">
    <location>
        <begin position="248"/>
        <end position="268"/>
    </location>
</feature>
<dbReference type="EMBL" id="CABPRV010000001">
    <property type="protein sequence ID" value="VVD64685.1"/>
    <property type="molecule type" value="Genomic_DNA"/>
</dbReference>
<dbReference type="PANTHER" id="PTHR30151">
    <property type="entry name" value="ALKANE SULFONATE ABC TRANSPORTER-RELATED, MEMBRANE SUBUNIT"/>
    <property type="match status" value="1"/>
</dbReference>
<comment type="caution">
    <text evidence="10">The sequence shown here is derived from an EMBL/GenBank/DDBJ whole genome shotgun (WGS) entry which is preliminary data.</text>
</comment>
<comment type="subcellular location">
    <subcellularLocation>
        <location evidence="1 7">Cell membrane</location>
        <topology evidence="1 7">Multi-pass membrane protein</topology>
    </subcellularLocation>
</comment>
<dbReference type="CDD" id="cd06261">
    <property type="entry name" value="TM_PBP2"/>
    <property type="match status" value="1"/>
</dbReference>
<organism evidence="10 11">
    <name type="scientific">Pandoraea capi</name>
    <dbReference type="NCBI Taxonomy" id="2508286"/>
    <lineage>
        <taxon>Bacteria</taxon>
        <taxon>Pseudomonadati</taxon>
        <taxon>Pseudomonadota</taxon>
        <taxon>Betaproteobacteria</taxon>
        <taxon>Burkholderiales</taxon>
        <taxon>Burkholderiaceae</taxon>
        <taxon>Pandoraea</taxon>
    </lineage>
</organism>
<feature type="transmembrane region" description="Helical" evidence="7">
    <location>
        <begin position="178"/>
        <end position="198"/>
    </location>
</feature>
<feature type="transmembrane region" description="Helical" evidence="7">
    <location>
        <begin position="67"/>
        <end position="84"/>
    </location>
</feature>
<evidence type="ECO:0000256" key="3">
    <source>
        <dbReference type="ARBA" id="ARBA00022475"/>
    </source>
</evidence>
<dbReference type="Pfam" id="PF00528">
    <property type="entry name" value="BPD_transp_1"/>
    <property type="match status" value="1"/>
</dbReference>
<keyword evidence="6 7" id="KW-0472">Membrane</keyword>
<feature type="transmembrane region" description="Helical" evidence="7">
    <location>
        <begin position="151"/>
        <end position="171"/>
    </location>
</feature>
<evidence type="ECO:0000256" key="1">
    <source>
        <dbReference type="ARBA" id="ARBA00004651"/>
    </source>
</evidence>
<evidence type="ECO:0000256" key="6">
    <source>
        <dbReference type="ARBA" id="ARBA00023136"/>
    </source>
</evidence>
<accession>A0ABY6VMB1</accession>
<name>A0ABY6VMB1_9BURK</name>
<evidence type="ECO:0000256" key="2">
    <source>
        <dbReference type="ARBA" id="ARBA00022448"/>
    </source>
</evidence>
<dbReference type="InterPro" id="IPR035906">
    <property type="entry name" value="MetI-like_sf"/>
</dbReference>
<evidence type="ECO:0000259" key="9">
    <source>
        <dbReference type="PROSITE" id="PS50928"/>
    </source>
</evidence>
<feature type="domain" description="ABC transmembrane type-1" evidence="9">
    <location>
        <begin position="109"/>
        <end position="297"/>
    </location>
</feature>
<evidence type="ECO:0000313" key="11">
    <source>
        <dbReference type="Proteomes" id="UP000366065"/>
    </source>
</evidence>
<dbReference type="PROSITE" id="PS50928">
    <property type="entry name" value="ABC_TM1"/>
    <property type="match status" value="1"/>
</dbReference>
<keyword evidence="2 7" id="KW-0813">Transport</keyword>